<dbReference type="RefSeq" id="WP_133686145.1">
    <property type="nucleotide sequence ID" value="NZ_SOAY01000010.1"/>
</dbReference>
<dbReference type="EMBL" id="SOAY01000010">
    <property type="protein sequence ID" value="TDT46692.1"/>
    <property type="molecule type" value="Genomic_DNA"/>
</dbReference>
<organism evidence="2 3">
    <name type="scientific">Maribacter spongiicola</name>
    <dbReference type="NCBI Taxonomy" id="1206753"/>
    <lineage>
        <taxon>Bacteria</taxon>
        <taxon>Pseudomonadati</taxon>
        <taxon>Bacteroidota</taxon>
        <taxon>Flavobacteriia</taxon>
        <taxon>Flavobacteriales</taxon>
        <taxon>Flavobacteriaceae</taxon>
        <taxon>Maribacter</taxon>
    </lineage>
</organism>
<accession>A0A4R7K7T9</accession>
<protein>
    <submittedName>
        <fullName evidence="2">Uncharacterized protein</fullName>
    </submittedName>
</protein>
<proteinExistence type="predicted"/>
<dbReference type="AlphaFoldDB" id="A0A4R7K7T9"/>
<evidence type="ECO:0000313" key="3">
    <source>
        <dbReference type="Proteomes" id="UP000294749"/>
    </source>
</evidence>
<feature type="chain" id="PRO_5020188750" evidence="1">
    <location>
        <begin position="21"/>
        <end position="169"/>
    </location>
</feature>
<dbReference type="Proteomes" id="UP000294749">
    <property type="component" value="Unassembled WGS sequence"/>
</dbReference>
<gene>
    <name evidence="2" type="ORF">CLV90_0750</name>
</gene>
<comment type="caution">
    <text evidence="2">The sequence shown here is derived from an EMBL/GenBank/DDBJ whole genome shotgun (WGS) entry which is preliminary data.</text>
</comment>
<evidence type="ECO:0000256" key="1">
    <source>
        <dbReference type="SAM" id="SignalP"/>
    </source>
</evidence>
<keyword evidence="1" id="KW-0732">Signal</keyword>
<keyword evidence="3" id="KW-1185">Reference proteome</keyword>
<evidence type="ECO:0000313" key="2">
    <source>
        <dbReference type="EMBL" id="TDT46692.1"/>
    </source>
</evidence>
<name>A0A4R7K7T9_9FLAO</name>
<reference evidence="2 3" key="1">
    <citation type="submission" date="2019-03" db="EMBL/GenBank/DDBJ databases">
        <title>Genomic Encyclopedia of Archaeal and Bacterial Type Strains, Phase II (KMG-II): from individual species to whole genera.</title>
        <authorList>
            <person name="Goeker M."/>
        </authorList>
    </citation>
    <scope>NUCLEOTIDE SEQUENCE [LARGE SCALE GENOMIC DNA]</scope>
    <source>
        <strain evidence="2 3">DSM 25233</strain>
    </source>
</reference>
<sequence length="169" mass="19038">MNHVKLLFFLFILTITTSNAQLVTLDYSTFTSNQCDVFSPLISVQNFFHETKVGDVKKNSTQGGLELKYDYNNGGTNQKGTEFAITGTFKKDYKYSVKITAKNNNNYSEPIGLKCNFAPIGTDPNCNGINFTNEDNGTFSSNSNWFQVVNGTTFVEYTFDSDYFEFCTI</sequence>
<feature type="signal peptide" evidence="1">
    <location>
        <begin position="1"/>
        <end position="20"/>
    </location>
</feature>